<reference evidence="2" key="1">
    <citation type="submission" date="2020-07" db="EMBL/GenBank/DDBJ databases">
        <title>Multicomponent nature underlies the extraordinary mechanical properties of spider dragline silk.</title>
        <authorList>
            <person name="Kono N."/>
            <person name="Nakamura H."/>
            <person name="Mori M."/>
            <person name="Yoshida Y."/>
            <person name="Ohtoshi R."/>
            <person name="Malay A.D."/>
            <person name="Moran D.A.P."/>
            <person name="Tomita M."/>
            <person name="Numata K."/>
            <person name="Arakawa K."/>
        </authorList>
    </citation>
    <scope>NUCLEOTIDE SEQUENCE</scope>
</reference>
<protein>
    <submittedName>
        <fullName evidence="2">DUF4817 domain-containing protein</fullName>
    </submittedName>
</protein>
<gene>
    <name evidence="2" type="primary">AVEN_230680_1</name>
    <name evidence="2" type="ORF">TNCT_111751</name>
</gene>
<proteinExistence type="predicted"/>
<organism evidence="2 3">
    <name type="scientific">Trichonephila clavata</name>
    <name type="common">Joro spider</name>
    <name type="synonym">Nephila clavata</name>
    <dbReference type="NCBI Taxonomy" id="2740835"/>
    <lineage>
        <taxon>Eukaryota</taxon>
        <taxon>Metazoa</taxon>
        <taxon>Ecdysozoa</taxon>
        <taxon>Arthropoda</taxon>
        <taxon>Chelicerata</taxon>
        <taxon>Arachnida</taxon>
        <taxon>Araneae</taxon>
        <taxon>Araneomorphae</taxon>
        <taxon>Entelegynae</taxon>
        <taxon>Araneoidea</taxon>
        <taxon>Nephilidae</taxon>
        <taxon>Trichonephila</taxon>
    </lineage>
</organism>
<sequence length="97" mass="11219">MVAMYSVRDYCDMYLMYGRCKGNALRTARELARRYPSRRPPDVNVIRRMDNRLRNTGCVWPTANLHDTGIPWSGLTVAQAHALLHRVEEKPEIAHAH</sequence>
<dbReference type="Pfam" id="PF16087">
    <property type="entry name" value="DUF4817"/>
    <property type="match status" value="1"/>
</dbReference>
<keyword evidence="3" id="KW-1185">Reference proteome</keyword>
<dbReference type="EMBL" id="BMAO01034567">
    <property type="protein sequence ID" value="GFQ97483.1"/>
    <property type="molecule type" value="Genomic_DNA"/>
</dbReference>
<name>A0A8X6H760_TRICU</name>
<dbReference type="InterPro" id="IPR032135">
    <property type="entry name" value="DUF4817"/>
</dbReference>
<comment type="caution">
    <text evidence="2">The sequence shown here is derived from an EMBL/GenBank/DDBJ whole genome shotgun (WGS) entry which is preliminary data.</text>
</comment>
<dbReference type="OrthoDB" id="6425686at2759"/>
<evidence type="ECO:0000313" key="3">
    <source>
        <dbReference type="Proteomes" id="UP000887116"/>
    </source>
</evidence>
<feature type="domain" description="DUF4817" evidence="1">
    <location>
        <begin position="6"/>
        <end position="59"/>
    </location>
</feature>
<evidence type="ECO:0000259" key="1">
    <source>
        <dbReference type="Pfam" id="PF16087"/>
    </source>
</evidence>
<evidence type="ECO:0000313" key="2">
    <source>
        <dbReference type="EMBL" id="GFQ97483.1"/>
    </source>
</evidence>
<dbReference type="Proteomes" id="UP000887116">
    <property type="component" value="Unassembled WGS sequence"/>
</dbReference>
<dbReference type="AlphaFoldDB" id="A0A8X6H760"/>
<accession>A0A8X6H760</accession>